<dbReference type="Gene3D" id="3.90.1720.10">
    <property type="entry name" value="endopeptidase domain like (from Nostoc punctiforme)"/>
    <property type="match status" value="1"/>
</dbReference>
<keyword evidence="2" id="KW-0732">Signal</keyword>
<name>A0A967EVM7_9PROT</name>
<dbReference type="InterPro" id="IPR007921">
    <property type="entry name" value="CHAP_dom"/>
</dbReference>
<keyword evidence="5" id="KW-1185">Reference proteome</keyword>
<evidence type="ECO:0000256" key="2">
    <source>
        <dbReference type="SAM" id="SignalP"/>
    </source>
</evidence>
<dbReference type="Pfam" id="PF05257">
    <property type="entry name" value="CHAP"/>
    <property type="match status" value="1"/>
</dbReference>
<evidence type="ECO:0000256" key="1">
    <source>
        <dbReference type="SAM" id="MobiDB-lite"/>
    </source>
</evidence>
<sequence length="227" mass="25145">MIPRILLLCLLGAVTACTAPRAPVVGDAQSTTSSAYVKLAHGSRSGPLSESWNDRGDDLTSASRVPGQTTLASLPRIPQPTRPRPAILSAGRHLECVPYARKLSTFTIRGDAWTWWTKAKGQYRRGAAPQPGAVIVLSKTKRLRAGHLAYVAEVLNEREILVHQANWLNRGRIHRYTPVRDVSENNDWSVVQVWYTPSQRYGSGRYPAYGFIYPSDRDGPDIRQAAN</sequence>
<dbReference type="InterPro" id="IPR038765">
    <property type="entry name" value="Papain-like_cys_pep_sf"/>
</dbReference>
<dbReference type="PROSITE" id="PS50911">
    <property type="entry name" value="CHAP"/>
    <property type="match status" value="1"/>
</dbReference>
<evidence type="ECO:0000259" key="3">
    <source>
        <dbReference type="PROSITE" id="PS50911"/>
    </source>
</evidence>
<feature type="domain" description="Peptidase C51" evidence="3">
    <location>
        <begin position="71"/>
        <end position="192"/>
    </location>
</feature>
<evidence type="ECO:0000313" key="5">
    <source>
        <dbReference type="Proteomes" id="UP000761264"/>
    </source>
</evidence>
<dbReference type="RefSeq" id="WP_167223573.1">
    <property type="nucleotide sequence ID" value="NZ_JAAQPH010000005.1"/>
</dbReference>
<feature type="chain" id="PRO_5037515975" evidence="2">
    <location>
        <begin position="19"/>
        <end position="227"/>
    </location>
</feature>
<feature type="region of interest" description="Disordered" evidence="1">
    <location>
        <begin position="42"/>
        <end position="64"/>
    </location>
</feature>
<organism evidence="4 5">
    <name type="scientific">Pelagibius litoralis</name>
    <dbReference type="NCBI Taxonomy" id="374515"/>
    <lineage>
        <taxon>Bacteria</taxon>
        <taxon>Pseudomonadati</taxon>
        <taxon>Pseudomonadota</taxon>
        <taxon>Alphaproteobacteria</taxon>
        <taxon>Rhodospirillales</taxon>
        <taxon>Rhodovibrionaceae</taxon>
        <taxon>Pelagibius</taxon>
    </lineage>
</organism>
<evidence type="ECO:0000313" key="4">
    <source>
        <dbReference type="EMBL" id="NIA68717.1"/>
    </source>
</evidence>
<reference evidence="4" key="1">
    <citation type="submission" date="2020-03" db="EMBL/GenBank/DDBJ databases">
        <title>Genome of Pelagibius litoralis DSM 21314T.</title>
        <authorList>
            <person name="Wang G."/>
        </authorList>
    </citation>
    <scope>NUCLEOTIDE SEQUENCE</scope>
    <source>
        <strain evidence="4">DSM 21314</strain>
    </source>
</reference>
<feature type="signal peptide" evidence="2">
    <location>
        <begin position="1"/>
        <end position="18"/>
    </location>
</feature>
<dbReference type="PROSITE" id="PS51257">
    <property type="entry name" value="PROKAR_LIPOPROTEIN"/>
    <property type="match status" value="1"/>
</dbReference>
<dbReference type="Proteomes" id="UP000761264">
    <property type="component" value="Unassembled WGS sequence"/>
</dbReference>
<proteinExistence type="predicted"/>
<protein>
    <submittedName>
        <fullName evidence="4">CHAP domain-containing protein</fullName>
    </submittedName>
</protein>
<dbReference type="SUPFAM" id="SSF54001">
    <property type="entry name" value="Cysteine proteinases"/>
    <property type="match status" value="1"/>
</dbReference>
<accession>A0A967EVM7</accession>
<comment type="caution">
    <text evidence="4">The sequence shown here is derived from an EMBL/GenBank/DDBJ whole genome shotgun (WGS) entry which is preliminary data.</text>
</comment>
<gene>
    <name evidence="4" type="ORF">HBA54_08955</name>
</gene>
<dbReference type="EMBL" id="JAAQPH010000005">
    <property type="protein sequence ID" value="NIA68717.1"/>
    <property type="molecule type" value="Genomic_DNA"/>
</dbReference>
<dbReference type="AlphaFoldDB" id="A0A967EVM7"/>